<gene>
    <name evidence="1" type="ORF">SAMN02927914_00116</name>
</gene>
<dbReference type="InterPro" id="IPR056912">
    <property type="entry name" value="Phage_JBD30_tail_term-like"/>
</dbReference>
<dbReference type="STRING" id="1165689.SAMN02927914_00116"/>
<dbReference type="RefSeq" id="WP_091574685.1">
    <property type="nucleotide sequence ID" value="NZ_FMXM01000002.1"/>
</dbReference>
<organism evidence="1 2">
    <name type="scientific">Mesorhizobium qingshengii</name>
    <dbReference type="NCBI Taxonomy" id="1165689"/>
    <lineage>
        <taxon>Bacteria</taxon>
        <taxon>Pseudomonadati</taxon>
        <taxon>Pseudomonadota</taxon>
        <taxon>Alphaproteobacteria</taxon>
        <taxon>Hyphomicrobiales</taxon>
        <taxon>Phyllobacteriaceae</taxon>
        <taxon>Mesorhizobium</taxon>
    </lineage>
</organism>
<dbReference type="Pfam" id="PF23840">
    <property type="entry name" value="Phage_tail_terminator"/>
    <property type="match status" value="1"/>
</dbReference>
<dbReference type="AlphaFoldDB" id="A0A1G5V189"/>
<name>A0A1G5V189_9HYPH</name>
<evidence type="ECO:0000313" key="2">
    <source>
        <dbReference type="Proteomes" id="UP000198588"/>
    </source>
</evidence>
<protein>
    <submittedName>
        <fullName evidence="1">Uncharacterized protein</fullName>
    </submittedName>
</protein>
<reference evidence="1 2" key="1">
    <citation type="submission" date="2016-10" db="EMBL/GenBank/DDBJ databases">
        <authorList>
            <person name="de Groot N.N."/>
        </authorList>
    </citation>
    <scope>NUCLEOTIDE SEQUENCE [LARGE SCALE GENOMIC DNA]</scope>
    <source>
        <strain evidence="1 2">CGMCC 1.12097</strain>
    </source>
</reference>
<sequence length="145" mass="15741">MTLSSEFQQRLRDINPPIFRMVEGAAAFAALNGEPKATPAAFVLVEEEQSSPNERMTGRLAQRCEADVAIIIVTRNVSDGTGGAAAEDNEAVKAKVREALIGFEPATVNNADVVEHISSNLLKAKNGYVWQRELFGAGYYLVEKT</sequence>
<accession>A0A1G5V189</accession>
<proteinExistence type="predicted"/>
<dbReference type="Proteomes" id="UP000198588">
    <property type="component" value="Unassembled WGS sequence"/>
</dbReference>
<dbReference type="OrthoDB" id="8404448at2"/>
<evidence type="ECO:0000313" key="1">
    <source>
        <dbReference type="EMBL" id="SDA39146.1"/>
    </source>
</evidence>
<dbReference type="EMBL" id="FMXM01000002">
    <property type="protein sequence ID" value="SDA39146.1"/>
    <property type="molecule type" value="Genomic_DNA"/>
</dbReference>